<sequence length="65" mass="7108">MSTKTTTTTKRMSKVFGHMMTTCPMDVQAYGACVAKIEGGMNRDACAKEFAKLKVCFEHAVKASK</sequence>
<evidence type="ECO:0000313" key="1">
    <source>
        <dbReference type="EMBL" id="OQR98070.1"/>
    </source>
</evidence>
<comment type="caution">
    <text evidence="1">The sequence shown here is derived from an EMBL/GenBank/DDBJ whole genome shotgun (WGS) entry which is preliminary data.</text>
</comment>
<reference evidence="1 2" key="1">
    <citation type="journal article" date="2014" name="Genome Biol. Evol.">
        <title>The secreted proteins of Achlya hypogyna and Thraustotheca clavata identify the ancestral oomycete secretome and reveal gene acquisitions by horizontal gene transfer.</title>
        <authorList>
            <person name="Misner I."/>
            <person name="Blouin N."/>
            <person name="Leonard G."/>
            <person name="Richards T.A."/>
            <person name="Lane C.E."/>
        </authorList>
    </citation>
    <scope>NUCLEOTIDE SEQUENCE [LARGE SCALE GENOMIC DNA]</scope>
    <source>
        <strain evidence="1 2">ATCC 48635</strain>
    </source>
</reference>
<dbReference type="OrthoDB" id="3821113at2759"/>
<dbReference type="GO" id="GO:0005739">
    <property type="term" value="C:mitochondrion"/>
    <property type="evidence" value="ECO:0007669"/>
    <property type="project" value="InterPro"/>
</dbReference>
<dbReference type="InterPro" id="IPR034595">
    <property type="entry name" value="NDUFAF8"/>
</dbReference>
<dbReference type="EMBL" id="JNBR01000090">
    <property type="protein sequence ID" value="OQR98070.1"/>
    <property type="molecule type" value="Genomic_DNA"/>
</dbReference>
<evidence type="ECO:0000313" key="2">
    <source>
        <dbReference type="Proteomes" id="UP000243579"/>
    </source>
</evidence>
<dbReference type="AlphaFoldDB" id="A0A1V9ZJU1"/>
<evidence type="ECO:0008006" key="3">
    <source>
        <dbReference type="Google" id="ProtNLM"/>
    </source>
</evidence>
<name>A0A1V9ZJU1_ACHHY</name>
<dbReference type="PANTHER" id="PTHR34561">
    <property type="entry name" value="NADH DEHYDROGENASE [UBIQUINONE] 1 ALPHA SUBCOMPLEX ASSEMBLY FACTOR 8"/>
    <property type="match status" value="1"/>
</dbReference>
<gene>
    <name evidence="1" type="ORF">ACHHYP_09168</name>
</gene>
<proteinExistence type="predicted"/>
<protein>
    <recommendedName>
        <fullName evidence="3">IMS import disulfide relay-system CHCH-CHCH-like Cx9C domain-containing protein</fullName>
    </recommendedName>
</protein>
<dbReference type="PANTHER" id="PTHR34561:SF1">
    <property type="entry name" value="NADH DEHYDROGENASE [UBIQUINONE] 1 ALPHA SUBCOMPLEX ASSEMBLY FACTOR 8"/>
    <property type="match status" value="1"/>
</dbReference>
<organism evidence="1 2">
    <name type="scientific">Achlya hypogyna</name>
    <name type="common">Oomycete</name>
    <name type="synonym">Protoachlya hypogyna</name>
    <dbReference type="NCBI Taxonomy" id="1202772"/>
    <lineage>
        <taxon>Eukaryota</taxon>
        <taxon>Sar</taxon>
        <taxon>Stramenopiles</taxon>
        <taxon>Oomycota</taxon>
        <taxon>Saprolegniomycetes</taxon>
        <taxon>Saprolegniales</taxon>
        <taxon>Achlyaceae</taxon>
        <taxon>Achlya</taxon>
    </lineage>
</organism>
<keyword evidence="2" id="KW-1185">Reference proteome</keyword>
<dbReference type="Proteomes" id="UP000243579">
    <property type="component" value="Unassembled WGS sequence"/>
</dbReference>
<dbReference type="GO" id="GO:0032981">
    <property type="term" value="P:mitochondrial respiratory chain complex I assembly"/>
    <property type="evidence" value="ECO:0007669"/>
    <property type="project" value="InterPro"/>
</dbReference>
<accession>A0A1V9ZJU1</accession>